<proteinExistence type="predicted"/>
<sequence length="105" mass="12409">MEFEPNGFIWGALLNGCKVHKKTWNMYAEVNRWSDITMIRTEIKDLDVEKNCPRSSWIEINKEIHVFAASDKYHPSYGQVHLLLDELDEQLRLAGYVHELRSILY</sequence>
<dbReference type="Proteomes" id="UP000242715">
    <property type="component" value="Unassembled WGS sequence"/>
</dbReference>
<accession>A0A2Z6PAN9</accession>
<dbReference type="InterPro" id="IPR046960">
    <property type="entry name" value="PPR_At4g14850-like_plant"/>
</dbReference>
<dbReference type="OrthoDB" id="185373at2759"/>
<dbReference type="PANTHER" id="PTHR47926">
    <property type="entry name" value="PENTATRICOPEPTIDE REPEAT-CONTAINING PROTEIN"/>
    <property type="match status" value="1"/>
</dbReference>
<reference evidence="2" key="1">
    <citation type="journal article" date="2017" name="Front. Plant Sci.">
        <title>Climate Clever Clovers: New Paradigm to Reduce the Environmental Footprint of Ruminants by Breeding Low Methanogenic Forages Utilizing Haplotype Variation.</title>
        <authorList>
            <person name="Kaur P."/>
            <person name="Appels R."/>
            <person name="Bayer P.E."/>
            <person name="Keeble-Gagnere G."/>
            <person name="Wang J."/>
            <person name="Hirakawa H."/>
            <person name="Shirasawa K."/>
            <person name="Vercoe P."/>
            <person name="Stefanova K."/>
            <person name="Durmic Z."/>
            <person name="Nichols P."/>
            <person name="Revell C."/>
            <person name="Isobe S.N."/>
            <person name="Edwards D."/>
            <person name="Erskine W."/>
        </authorList>
    </citation>
    <scope>NUCLEOTIDE SEQUENCE [LARGE SCALE GENOMIC DNA]</scope>
    <source>
        <strain evidence="2">cv. Daliak</strain>
    </source>
</reference>
<keyword evidence="2" id="KW-1185">Reference proteome</keyword>
<protein>
    <submittedName>
        <fullName evidence="1">Uncharacterized protein</fullName>
    </submittedName>
</protein>
<dbReference type="EMBL" id="DF974137">
    <property type="protein sequence ID" value="GAU45645.1"/>
    <property type="molecule type" value="Genomic_DNA"/>
</dbReference>
<evidence type="ECO:0000313" key="2">
    <source>
        <dbReference type="Proteomes" id="UP000242715"/>
    </source>
</evidence>
<dbReference type="PANTHER" id="PTHR47926:SF376">
    <property type="entry name" value="TETRATRICOPEPTIDE-LIKE HELICAL DOMAIN SUPERFAMILY"/>
    <property type="match status" value="1"/>
</dbReference>
<gene>
    <name evidence="1" type="ORF">TSUD_175590</name>
</gene>
<name>A0A2Z6PAN9_TRISU</name>
<dbReference type="GO" id="GO:0009451">
    <property type="term" value="P:RNA modification"/>
    <property type="evidence" value="ECO:0007669"/>
    <property type="project" value="InterPro"/>
</dbReference>
<organism evidence="1 2">
    <name type="scientific">Trifolium subterraneum</name>
    <name type="common">Subterranean clover</name>
    <dbReference type="NCBI Taxonomy" id="3900"/>
    <lineage>
        <taxon>Eukaryota</taxon>
        <taxon>Viridiplantae</taxon>
        <taxon>Streptophyta</taxon>
        <taxon>Embryophyta</taxon>
        <taxon>Tracheophyta</taxon>
        <taxon>Spermatophyta</taxon>
        <taxon>Magnoliopsida</taxon>
        <taxon>eudicotyledons</taxon>
        <taxon>Gunneridae</taxon>
        <taxon>Pentapetalae</taxon>
        <taxon>rosids</taxon>
        <taxon>fabids</taxon>
        <taxon>Fabales</taxon>
        <taxon>Fabaceae</taxon>
        <taxon>Papilionoideae</taxon>
        <taxon>50 kb inversion clade</taxon>
        <taxon>NPAAA clade</taxon>
        <taxon>Hologalegina</taxon>
        <taxon>IRL clade</taxon>
        <taxon>Trifolieae</taxon>
        <taxon>Trifolium</taxon>
    </lineage>
</organism>
<dbReference type="AlphaFoldDB" id="A0A2Z6PAN9"/>
<evidence type="ECO:0000313" key="1">
    <source>
        <dbReference type="EMBL" id="GAU45645.1"/>
    </source>
</evidence>
<dbReference type="GO" id="GO:0003723">
    <property type="term" value="F:RNA binding"/>
    <property type="evidence" value="ECO:0007669"/>
    <property type="project" value="InterPro"/>
</dbReference>